<evidence type="ECO:0000259" key="3">
    <source>
        <dbReference type="PROSITE" id="PS51272"/>
    </source>
</evidence>
<feature type="compositionally biased region" description="Low complexity" evidence="1">
    <location>
        <begin position="982"/>
        <end position="1002"/>
    </location>
</feature>
<reference evidence="4 7" key="2">
    <citation type="submission" date="2022-05" db="EMBL/GenBank/DDBJ databases">
        <title>Genome Sequencing of Bee-Associated Microbes.</title>
        <authorList>
            <person name="Dunlap C."/>
        </authorList>
    </citation>
    <scope>NUCLEOTIDE SEQUENCE [LARGE SCALE GENOMIC DNA]</scope>
    <source>
        <strain evidence="4 7">NRRL B-23120</strain>
    </source>
</reference>
<name>A0A410X1Z0_9BACL</name>
<evidence type="ECO:0000313" key="5">
    <source>
        <dbReference type="EMBL" id="QAV20629.1"/>
    </source>
</evidence>
<gene>
    <name evidence="4" type="ORF">M5X16_02700</name>
    <name evidence="5" type="ORF">PC41400_24280</name>
</gene>
<protein>
    <submittedName>
        <fullName evidence="4">S-layer homology domain-containing protein</fullName>
    </submittedName>
</protein>
<dbReference type="EMBL" id="CP026520">
    <property type="protein sequence ID" value="QAV20629.1"/>
    <property type="molecule type" value="Genomic_DNA"/>
</dbReference>
<keyword evidence="7" id="KW-1185">Reference proteome</keyword>
<organism evidence="5 6">
    <name type="scientific">Paenibacillus chitinolyticus</name>
    <dbReference type="NCBI Taxonomy" id="79263"/>
    <lineage>
        <taxon>Bacteria</taxon>
        <taxon>Bacillati</taxon>
        <taxon>Bacillota</taxon>
        <taxon>Bacilli</taxon>
        <taxon>Bacillales</taxon>
        <taxon>Paenibacillaceae</taxon>
        <taxon>Paenibacillus</taxon>
    </lineage>
</organism>
<proteinExistence type="predicted"/>
<evidence type="ECO:0000313" key="6">
    <source>
        <dbReference type="Proteomes" id="UP000288943"/>
    </source>
</evidence>
<dbReference type="PANTHER" id="PTHR43308">
    <property type="entry name" value="OUTER MEMBRANE PROTEIN ALPHA-RELATED"/>
    <property type="match status" value="1"/>
</dbReference>
<sequence length="1417" mass="154020">MKLKLRKRRLTPIFLTFLLFFLSVLPVPFGINKAMAATNWQAIGNSLTGLNVEVTHDASAPSLVQFNNEVYAAWSEGYNQNTIHIKKYNGTKWDYVDGGAGFQADASEAAMDPVMTVYNNELYITWRETSNKGNQIRVKKYNGSNWTFVDGGGSTGLNMNSPAAAYTPHLVVYKNDLYLIWVENTNRYYQIRVKKFNGSAWTSADDGGDFGLNANPSLNANSPASVVYNGNLYISWDESDWPKSRLRVKKYDGSTWSFVDGPKGLNNDDSSYAENGSLKVFNNALYAAYSEDNGSGRQLRVKKFDGSSWASADGGGSVGLNVDASKDVRSPHFDVYDNALYLIWSEESGTNFGEEIRVKKYDGTNWDEASQGIFALNTSRPVAMRPQLSATNDNLIAAWIEFNGYQYHIRVMKYDGAAWLPAYEEINVGLNGNLIDAYDPDLKEYKDELYAAWVEAGKIKVNKYSNGSVLPVSGLQGLNVDPTKVAESPKLAVFHNQLYAFWVERDNANVRVLRVKKFVDGSTWINDEDCCRNGLNADPLNQALNPNLLTTDNGMYAVWAEAGRVGNDIQVKKFDGSWKSLGRAASYTFGDPSLAMFQNELYGSWLELNGNSYQTRVKKFNGQEWVYADNGEVGGTDDVSSSLIVFNNELYVVWGENSSDRILLKVKRFDGIRWESVENIADSSGGKSLSALKVYGDTLFATWTEWTGRTERVRVKQFNGTSWYAADDGGANGLNVDASRRAVAPVMEVHNGDLYVSWFEYNGVSNQIRMARYTGAIIPPEPPVPPVNPVIPAPPTGLVATPGDGQAFLQWNSVTGATYYQVYQGTSPGSYGSSSAVTVSGATYSTLITGLSNASTYYFAVQAGNADGVSPLSAEVSVIPQAGHKTELHTLALSQGTLTPAFDFRTLAYTAEVPNIVSSLTVTASVYDPLSTLKVNGAAVLSGQKSSPINLAAGSNIISAEVTAADGATKIYTINVTREAASSSSGGNSSGSDNSPSTPSGGQTTNDQNASGTVTFENGQKVINVSVDAAKLIEQLEKGGDKQTLVIPVNQDADKVSVTLNGDALKAMDNFKQAVIAIETPNGSYKLPAAQIDFAALSAQFGQQVKPSDLSIRVDIAKSDATKVNFIGSAADKGQFTVMVAPVDFTVSATYKDKTVSLDQFSKFVEREIPIPSGIDPSKITTAVVLNDDGSIRQVPTRFITRGGISYAVVKSLTNSTYVLIAHQKTFTDTEEHWAKDIIHDMASRLVVNGVEDAHFAPNAPITRAEFTAIIVRALGLDNKGKSLVFKDVDTTDWFNSAVAKAQEYGLIDGYEDGSFQPEKTVTREEAIVMMVRAMKLADLEPNVNDTDIKSILATFADGASVDAWARQGVSAAVKSKLINGTDIGLLPKRDITRAESTVLIHRMLEKAELIDGVRTK</sequence>
<reference evidence="5 6" key="1">
    <citation type="submission" date="2018-01" db="EMBL/GenBank/DDBJ databases">
        <title>The whole genome sequencing and assembly of Paenibacillus chitinolyticus KCCM 41400 strain.</title>
        <authorList>
            <person name="Kim J.-Y."/>
            <person name="Park M.-K."/>
            <person name="Lee Y.-J."/>
            <person name="Yi H."/>
            <person name="Bahn Y.-S."/>
            <person name="Kim J.F."/>
            <person name="Lee D.-W."/>
        </authorList>
    </citation>
    <scope>NUCLEOTIDE SEQUENCE [LARGE SCALE GENOMIC DNA]</scope>
    <source>
        <strain evidence="5 6">KCCM 41400</strain>
    </source>
</reference>
<evidence type="ECO:0000313" key="7">
    <source>
        <dbReference type="Proteomes" id="UP001527202"/>
    </source>
</evidence>
<evidence type="ECO:0000259" key="2">
    <source>
        <dbReference type="PROSITE" id="PS50853"/>
    </source>
</evidence>
<dbReference type="Proteomes" id="UP001527202">
    <property type="component" value="Unassembled WGS sequence"/>
</dbReference>
<dbReference type="Pfam" id="PF12733">
    <property type="entry name" value="Cadherin-like"/>
    <property type="match status" value="1"/>
</dbReference>
<dbReference type="Proteomes" id="UP000288943">
    <property type="component" value="Chromosome"/>
</dbReference>
<dbReference type="SUPFAM" id="SSF49265">
    <property type="entry name" value="Fibronectin type III"/>
    <property type="match status" value="1"/>
</dbReference>
<evidence type="ECO:0000313" key="4">
    <source>
        <dbReference type="EMBL" id="MCY9594679.1"/>
    </source>
</evidence>
<dbReference type="PANTHER" id="PTHR43308:SF5">
    <property type="entry name" value="S-LAYER PROTEIN _ PEPTIDOGLYCAN ENDO-BETA-N-ACETYLGLUCOSAMINIDASE"/>
    <property type="match status" value="1"/>
</dbReference>
<feature type="domain" description="SLH" evidence="3">
    <location>
        <begin position="1282"/>
        <end position="1345"/>
    </location>
</feature>
<feature type="region of interest" description="Disordered" evidence="1">
    <location>
        <begin position="981"/>
        <end position="1015"/>
    </location>
</feature>
<dbReference type="InterPro" id="IPR036116">
    <property type="entry name" value="FN3_sf"/>
</dbReference>
<dbReference type="Pfam" id="PF00395">
    <property type="entry name" value="SLH"/>
    <property type="match status" value="3"/>
</dbReference>
<feature type="domain" description="SLH" evidence="3">
    <location>
        <begin position="1222"/>
        <end position="1281"/>
    </location>
</feature>
<dbReference type="InterPro" id="IPR025883">
    <property type="entry name" value="Cadherin-like_domain"/>
</dbReference>
<evidence type="ECO:0000256" key="1">
    <source>
        <dbReference type="SAM" id="MobiDB-lite"/>
    </source>
</evidence>
<dbReference type="SMART" id="SM00060">
    <property type="entry name" value="FN3"/>
    <property type="match status" value="1"/>
</dbReference>
<dbReference type="SUPFAM" id="SSF89372">
    <property type="entry name" value="Fucose-specific lectin"/>
    <property type="match status" value="2"/>
</dbReference>
<dbReference type="PROSITE" id="PS50853">
    <property type="entry name" value="FN3"/>
    <property type="match status" value="1"/>
</dbReference>
<dbReference type="InterPro" id="IPR013783">
    <property type="entry name" value="Ig-like_fold"/>
</dbReference>
<dbReference type="GeneID" id="95377915"/>
<dbReference type="CDD" id="cd00063">
    <property type="entry name" value="FN3"/>
    <property type="match status" value="1"/>
</dbReference>
<dbReference type="InterPro" id="IPR003961">
    <property type="entry name" value="FN3_dom"/>
</dbReference>
<dbReference type="KEGG" id="pchi:PC41400_24280"/>
<feature type="domain" description="SLH" evidence="3">
    <location>
        <begin position="1353"/>
        <end position="1415"/>
    </location>
</feature>
<accession>A0A410X1Z0</accession>
<dbReference type="RefSeq" id="WP_042230430.1">
    <property type="nucleotide sequence ID" value="NZ_CP026520.1"/>
</dbReference>
<dbReference type="EMBL" id="JAMDMJ010000003">
    <property type="protein sequence ID" value="MCY9594679.1"/>
    <property type="molecule type" value="Genomic_DNA"/>
</dbReference>
<dbReference type="InterPro" id="IPR051465">
    <property type="entry name" value="Cell_Envelope_Struct_Comp"/>
</dbReference>
<dbReference type="PROSITE" id="PS51272">
    <property type="entry name" value="SLH"/>
    <property type="match status" value="3"/>
</dbReference>
<feature type="compositionally biased region" description="Polar residues" evidence="1">
    <location>
        <begin position="1003"/>
        <end position="1015"/>
    </location>
</feature>
<dbReference type="OrthoDB" id="663332at2"/>
<dbReference type="InterPro" id="IPR001119">
    <property type="entry name" value="SLH_dom"/>
</dbReference>
<dbReference type="Gene3D" id="2.60.40.10">
    <property type="entry name" value="Immunoglobulins"/>
    <property type="match status" value="1"/>
</dbReference>
<feature type="domain" description="Fibronectin type-III" evidence="2">
    <location>
        <begin position="791"/>
        <end position="883"/>
    </location>
</feature>